<dbReference type="InterPro" id="IPR037396">
    <property type="entry name" value="FMN_HAD"/>
</dbReference>
<dbReference type="InterPro" id="IPR012133">
    <property type="entry name" value="Alpha-hydoxy_acid_DH_FMN"/>
</dbReference>
<gene>
    <name evidence="9" type="ORF">C3B54_111360</name>
</gene>
<feature type="domain" description="FMN hydroxy acid dehydrogenase" evidence="8">
    <location>
        <begin position="29"/>
        <end position="406"/>
    </location>
</feature>
<dbReference type="PROSITE" id="PS00557">
    <property type="entry name" value="FMN_HYDROXY_ACID_DH_1"/>
    <property type="match status" value="1"/>
</dbReference>
<comment type="similarity">
    <text evidence="5">Belongs to the FMN-dependent alpha-hydroxy acid dehydrogenase family.</text>
</comment>
<feature type="active site" description="Proton acceptor" evidence="6">
    <location>
        <position position="301"/>
    </location>
</feature>
<keyword evidence="10" id="KW-1185">Reference proteome</keyword>
<dbReference type="RefSeq" id="WP_170006134.1">
    <property type="nucleotide sequence ID" value="NZ_CP026923.1"/>
</dbReference>
<feature type="binding site" evidence="7">
    <location>
        <position position="299"/>
    </location>
    <ligand>
        <name>FMN</name>
        <dbReference type="ChEBI" id="CHEBI:58210"/>
    </ligand>
</feature>
<feature type="binding site" evidence="7">
    <location>
        <begin position="355"/>
        <end position="356"/>
    </location>
    <ligand>
        <name>FMN</name>
        <dbReference type="ChEBI" id="CHEBI:58210"/>
    </ligand>
</feature>
<sequence>MSVRRQFPRWSSIKPLLGWSWPTFRKRDRGLEKVLTIPDLRELAKKRVPLSVFDYVEGGALQEISIMRSKDSFQRVEFHPRVLRGVTSVDLSREVLGKRTSMPIILAPTGYTRMMHYLGEYAVAASAAKQDMVYALSTMGTCSPSDLATATPEGRKWFQLYLWQNRDQSRDFIAQARDNGFDALILTVDTPVSGQRLRDTRNGLTVPPKITMKTFLNMATKPRWWANLLTTPPLEFAAMRGYDKSLFELAKLIFDPSVTLKDVAWLQKEWGGPLIVKGIQTVEDALEMKKLGVQGIVLSNHGGRQMDRGTTPLELLPEVKKAVGDEMEIYIDGSVLSGGDVLAAVALGATAVLVGRPYLYGLMAAGEAGVDKMADVFREEMENTMTLMGVDKIDDLRPEHVRLREH</sequence>
<dbReference type="Pfam" id="PF01070">
    <property type="entry name" value="FMN_dh"/>
    <property type="match status" value="1"/>
</dbReference>
<dbReference type="InterPro" id="IPR000262">
    <property type="entry name" value="FMN-dep_DH"/>
</dbReference>
<keyword evidence="3 7" id="KW-0288">FMN</keyword>
<dbReference type="Proteomes" id="UP000243077">
    <property type="component" value="Chromosome"/>
</dbReference>
<evidence type="ECO:0000256" key="3">
    <source>
        <dbReference type="ARBA" id="ARBA00022643"/>
    </source>
</evidence>
<proteinExistence type="inferred from homology"/>
<feature type="binding site" evidence="7">
    <location>
        <position position="187"/>
    </location>
    <ligand>
        <name>FMN</name>
        <dbReference type="ChEBI" id="CHEBI:58210"/>
    </ligand>
</feature>
<feature type="binding site" evidence="7">
    <location>
        <position position="196"/>
    </location>
    <ligand>
        <name>glyoxylate</name>
        <dbReference type="ChEBI" id="CHEBI:36655"/>
    </ligand>
</feature>
<reference evidence="9 10" key="1">
    <citation type="submission" date="2018-02" db="EMBL/GenBank/DDBJ databases">
        <title>Complete genome of the streamlined marine actinobacterium Pontimonas salivibrio CL-TW6 adapted to coastal planktonic lifestype.</title>
        <authorList>
            <person name="Cho B.C."/>
            <person name="Hardies S.C."/>
            <person name="Jang G.I."/>
            <person name="Hwang C.Y."/>
        </authorList>
    </citation>
    <scope>NUCLEOTIDE SEQUENCE [LARGE SCALE GENOMIC DNA]</scope>
    <source>
        <strain evidence="9 10">CL-TW6</strain>
    </source>
</reference>
<evidence type="ECO:0000256" key="6">
    <source>
        <dbReference type="PIRSR" id="PIRSR000138-1"/>
    </source>
</evidence>
<accession>A0A2L2BRK3</accession>
<dbReference type="PANTHER" id="PTHR10578">
    <property type="entry name" value="S -2-HYDROXY-ACID OXIDASE-RELATED"/>
    <property type="match status" value="1"/>
</dbReference>
<feature type="binding site" evidence="7">
    <location>
        <position position="304"/>
    </location>
    <ligand>
        <name>glyoxylate</name>
        <dbReference type="ChEBI" id="CHEBI:36655"/>
    </ligand>
</feature>
<organism evidence="9 10">
    <name type="scientific">Pontimonas salivibrio</name>
    <dbReference type="NCBI Taxonomy" id="1159327"/>
    <lineage>
        <taxon>Bacteria</taxon>
        <taxon>Bacillati</taxon>
        <taxon>Actinomycetota</taxon>
        <taxon>Actinomycetes</taxon>
        <taxon>Micrococcales</taxon>
        <taxon>Microbacteriaceae</taxon>
        <taxon>Pontimonas</taxon>
    </lineage>
</organism>
<feature type="binding site" evidence="7">
    <location>
        <position position="161"/>
    </location>
    <ligand>
        <name>glyoxylate</name>
        <dbReference type="ChEBI" id="CHEBI:36655"/>
    </ligand>
</feature>
<evidence type="ECO:0000259" key="8">
    <source>
        <dbReference type="PROSITE" id="PS51349"/>
    </source>
</evidence>
<keyword evidence="4" id="KW-0560">Oxidoreductase</keyword>
<feature type="binding site" evidence="7">
    <location>
        <position position="137"/>
    </location>
    <ligand>
        <name>FMN</name>
        <dbReference type="ChEBI" id="CHEBI:58210"/>
    </ligand>
</feature>
<dbReference type="PANTHER" id="PTHR10578:SF107">
    <property type="entry name" value="2-HYDROXYACID OXIDASE 1"/>
    <property type="match status" value="1"/>
</dbReference>
<dbReference type="InterPro" id="IPR008259">
    <property type="entry name" value="FMN_hydac_DH_AS"/>
</dbReference>
<evidence type="ECO:0000256" key="7">
    <source>
        <dbReference type="PIRSR" id="PIRSR000138-2"/>
    </source>
</evidence>
<keyword evidence="2 7" id="KW-0285">Flavoprotein</keyword>
<protein>
    <submittedName>
        <fullName evidence="9">FMN-dependent dehydrogenase</fullName>
    </submittedName>
</protein>
<feature type="binding site" evidence="7">
    <location>
        <begin position="108"/>
        <end position="110"/>
    </location>
    <ligand>
        <name>FMN</name>
        <dbReference type="ChEBI" id="CHEBI:58210"/>
    </ligand>
</feature>
<feature type="binding site" evidence="7">
    <location>
        <position position="159"/>
    </location>
    <ligand>
        <name>FMN</name>
        <dbReference type="ChEBI" id="CHEBI:58210"/>
    </ligand>
</feature>
<dbReference type="CDD" id="cd02809">
    <property type="entry name" value="alpha_hydroxyacid_oxid_FMN"/>
    <property type="match status" value="1"/>
</dbReference>
<feature type="binding site" evidence="7">
    <location>
        <position position="277"/>
    </location>
    <ligand>
        <name>FMN</name>
        <dbReference type="ChEBI" id="CHEBI:58210"/>
    </ligand>
</feature>
<name>A0A2L2BRK3_9MICO</name>
<dbReference type="SUPFAM" id="SSF51395">
    <property type="entry name" value="FMN-linked oxidoreductases"/>
    <property type="match status" value="1"/>
</dbReference>
<dbReference type="EMBL" id="CP026923">
    <property type="protein sequence ID" value="AVG24303.1"/>
    <property type="molecule type" value="Genomic_DNA"/>
</dbReference>
<evidence type="ECO:0000256" key="4">
    <source>
        <dbReference type="ARBA" id="ARBA00023002"/>
    </source>
</evidence>
<dbReference type="KEGG" id="psai:C3B54_111360"/>
<evidence type="ECO:0000256" key="5">
    <source>
        <dbReference type="ARBA" id="ARBA00024042"/>
    </source>
</evidence>
<dbReference type="GO" id="GO:0016614">
    <property type="term" value="F:oxidoreductase activity, acting on CH-OH group of donors"/>
    <property type="evidence" value="ECO:0007669"/>
    <property type="project" value="UniProtKB-ARBA"/>
</dbReference>
<dbReference type="InterPro" id="IPR013785">
    <property type="entry name" value="Aldolase_TIM"/>
</dbReference>
<comment type="cofactor">
    <cofactor evidence="1">
        <name>FMN</name>
        <dbReference type="ChEBI" id="CHEBI:58210"/>
    </cofactor>
</comment>
<evidence type="ECO:0000313" key="9">
    <source>
        <dbReference type="EMBL" id="AVG24303.1"/>
    </source>
</evidence>
<dbReference type="PROSITE" id="PS51349">
    <property type="entry name" value="FMN_HYDROXY_ACID_DH_2"/>
    <property type="match status" value="1"/>
</dbReference>
<dbReference type="Gene3D" id="3.20.20.70">
    <property type="entry name" value="Aldolase class I"/>
    <property type="match status" value="1"/>
</dbReference>
<feature type="binding site" evidence="7">
    <location>
        <position position="55"/>
    </location>
    <ligand>
        <name>glyoxylate</name>
        <dbReference type="ChEBI" id="CHEBI:36655"/>
    </ligand>
</feature>
<dbReference type="GO" id="GO:0010181">
    <property type="term" value="F:FMN binding"/>
    <property type="evidence" value="ECO:0007669"/>
    <property type="project" value="InterPro"/>
</dbReference>
<evidence type="ECO:0000256" key="2">
    <source>
        <dbReference type="ARBA" id="ARBA00022630"/>
    </source>
</evidence>
<evidence type="ECO:0000313" key="10">
    <source>
        <dbReference type="Proteomes" id="UP000243077"/>
    </source>
</evidence>
<evidence type="ECO:0000256" key="1">
    <source>
        <dbReference type="ARBA" id="ARBA00001917"/>
    </source>
</evidence>
<dbReference type="PIRSF" id="PIRSF000138">
    <property type="entry name" value="Al-hdrx_acd_dh"/>
    <property type="match status" value="1"/>
</dbReference>
<dbReference type="AlphaFoldDB" id="A0A2L2BRK3"/>
<feature type="binding site" evidence="7">
    <location>
        <position position="301"/>
    </location>
    <ligand>
        <name>glyoxylate</name>
        <dbReference type="ChEBI" id="CHEBI:36655"/>
    </ligand>
</feature>
<dbReference type="FunFam" id="3.20.20.70:FF:000029">
    <property type="entry name" value="L-lactate dehydrogenase"/>
    <property type="match status" value="1"/>
</dbReference>